<dbReference type="AlphaFoldDB" id="A0A2J7Q2A6"/>
<dbReference type="EMBL" id="NEVH01019373">
    <property type="protein sequence ID" value="PNF22715.1"/>
    <property type="molecule type" value="Genomic_DNA"/>
</dbReference>
<organism evidence="1 2">
    <name type="scientific">Cryptotermes secundus</name>
    <dbReference type="NCBI Taxonomy" id="105785"/>
    <lineage>
        <taxon>Eukaryota</taxon>
        <taxon>Metazoa</taxon>
        <taxon>Ecdysozoa</taxon>
        <taxon>Arthropoda</taxon>
        <taxon>Hexapoda</taxon>
        <taxon>Insecta</taxon>
        <taxon>Pterygota</taxon>
        <taxon>Neoptera</taxon>
        <taxon>Polyneoptera</taxon>
        <taxon>Dictyoptera</taxon>
        <taxon>Blattodea</taxon>
        <taxon>Blattoidea</taxon>
        <taxon>Termitoidae</taxon>
        <taxon>Kalotermitidae</taxon>
        <taxon>Cryptotermitinae</taxon>
        <taxon>Cryptotermes</taxon>
    </lineage>
</organism>
<protein>
    <submittedName>
        <fullName evidence="1">Uncharacterized protein</fullName>
    </submittedName>
</protein>
<proteinExistence type="predicted"/>
<name>A0A2J7Q2A6_9NEOP</name>
<gene>
    <name evidence="1" type="ORF">B7P43_G07113</name>
</gene>
<dbReference type="InParanoid" id="A0A2J7Q2A6"/>
<reference evidence="1 2" key="1">
    <citation type="submission" date="2017-12" db="EMBL/GenBank/DDBJ databases">
        <title>Hemimetabolous genomes reveal molecular basis of termite eusociality.</title>
        <authorList>
            <person name="Harrison M.C."/>
            <person name="Jongepier E."/>
            <person name="Robertson H.M."/>
            <person name="Arning N."/>
            <person name="Bitard-Feildel T."/>
            <person name="Chao H."/>
            <person name="Childers C.P."/>
            <person name="Dinh H."/>
            <person name="Doddapaneni H."/>
            <person name="Dugan S."/>
            <person name="Gowin J."/>
            <person name="Greiner C."/>
            <person name="Han Y."/>
            <person name="Hu H."/>
            <person name="Hughes D.S.T."/>
            <person name="Huylmans A.-K."/>
            <person name="Kemena C."/>
            <person name="Kremer L.P.M."/>
            <person name="Lee S.L."/>
            <person name="Lopez-Ezquerra A."/>
            <person name="Mallet L."/>
            <person name="Monroy-Kuhn J.M."/>
            <person name="Moser A."/>
            <person name="Murali S.C."/>
            <person name="Muzny D.M."/>
            <person name="Otani S."/>
            <person name="Piulachs M.-D."/>
            <person name="Poelchau M."/>
            <person name="Qu J."/>
            <person name="Schaub F."/>
            <person name="Wada-Katsumata A."/>
            <person name="Worley K.C."/>
            <person name="Xie Q."/>
            <person name="Ylla G."/>
            <person name="Poulsen M."/>
            <person name="Gibbs R.A."/>
            <person name="Schal C."/>
            <person name="Richards S."/>
            <person name="Belles X."/>
            <person name="Korb J."/>
            <person name="Bornberg-Bauer E."/>
        </authorList>
    </citation>
    <scope>NUCLEOTIDE SEQUENCE [LARGE SCALE GENOMIC DNA]</scope>
    <source>
        <tissue evidence="1">Whole body</tissue>
    </source>
</reference>
<evidence type="ECO:0000313" key="2">
    <source>
        <dbReference type="Proteomes" id="UP000235965"/>
    </source>
</evidence>
<dbReference type="Proteomes" id="UP000235965">
    <property type="component" value="Unassembled WGS sequence"/>
</dbReference>
<keyword evidence="2" id="KW-1185">Reference proteome</keyword>
<sequence>MFRPKRDVVVGGWRKQHKEDLHNLSSSPSIIRMIKSRRMRWARHATLMGVKGNTYGIFVGNLEGNKPLGKPRSICEGNVRTVLKEVELGGMDWIDLT</sequence>
<comment type="caution">
    <text evidence="1">The sequence shown here is derived from an EMBL/GenBank/DDBJ whole genome shotgun (WGS) entry which is preliminary data.</text>
</comment>
<accession>A0A2J7Q2A6</accession>
<evidence type="ECO:0000313" key="1">
    <source>
        <dbReference type="EMBL" id="PNF22715.1"/>
    </source>
</evidence>